<evidence type="ECO:0000256" key="1">
    <source>
        <dbReference type="ARBA" id="ARBA00004117"/>
    </source>
</evidence>
<gene>
    <name evidence="10" type="ORF">C7446_1020</name>
</gene>
<feature type="domain" description="Flagellar hook protein FlgE/F/G-like D1" evidence="9">
    <location>
        <begin position="81"/>
        <end position="146"/>
    </location>
</feature>
<organism evidence="10 11">
    <name type="scientific">Kushneria sinocarnis</name>
    <dbReference type="NCBI Taxonomy" id="595502"/>
    <lineage>
        <taxon>Bacteria</taxon>
        <taxon>Pseudomonadati</taxon>
        <taxon>Pseudomonadota</taxon>
        <taxon>Gammaproteobacteria</taxon>
        <taxon>Oceanospirillales</taxon>
        <taxon>Halomonadaceae</taxon>
        <taxon>Kushneria</taxon>
    </lineage>
</organism>
<feature type="domain" description="Flagellar basal body rod protein N-terminal" evidence="7">
    <location>
        <begin position="5"/>
        <end position="35"/>
    </location>
</feature>
<dbReference type="NCBIfam" id="NF009280">
    <property type="entry name" value="PRK12640.1"/>
    <property type="match status" value="1"/>
</dbReference>
<evidence type="ECO:0000313" key="10">
    <source>
        <dbReference type="EMBL" id="RKR06084.1"/>
    </source>
</evidence>
<dbReference type="PANTHER" id="PTHR30435">
    <property type="entry name" value="FLAGELLAR PROTEIN"/>
    <property type="match status" value="1"/>
</dbReference>
<dbReference type="InterPro" id="IPR020013">
    <property type="entry name" value="Flagellar_FlgE/F/G"/>
</dbReference>
<feature type="domain" description="Flagellar basal-body/hook protein C-terminal" evidence="8">
    <location>
        <begin position="203"/>
        <end position="247"/>
    </location>
</feature>
<name>A0A420WXY5_9GAMM</name>
<dbReference type="PROSITE" id="PS00588">
    <property type="entry name" value="FLAGELLA_BB_ROD"/>
    <property type="match status" value="1"/>
</dbReference>
<dbReference type="Pfam" id="PF06429">
    <property type="entry name" value="Flg_bbr_C"/>
    <property type="match status" value="1"/>
</dbReference>
<evidence type="ECO:0000256" key="5">
    <source>
        <dbReference type="ARBA" id="ARBA00040228"/>
    </source>
</evidence>
<evidence type="ECO:0000313" key="11">
    <source>
        <dbReference type="Proteomes" id="UP000281975"/>
    </source>
</evidence>
<dbReference type="InterPro" id="IPR010930">
    <property type="entry name" value="Flg_bb/hook_C_dom"/>
</dbReference>
<dbReference type="GO" id="GO:0030694">
    <property type="term" value="C:bacterial-type flagellum basal body, rod"/>
    <property type="evidence" value="ECO:0007669"/>
    <property type="project" value="UniProtKB-UniRule"/>
</dbReference>
<evidence type="ECO:0000256" key="4">
    <source>
        <dbReference type="ARBA" id="ARBA00038560"/>
    </source>
</evidence>
<comment type="subcellular location">
    <subcellularLocation>
        <location evidence="1 6">Bacterial flagellum basal body</location>
    </subcellularLocation>
</comment>
<comment type="caution">
    <text evidence="10">The sequence shown here is derived from an EMBL/GenBank/DDBJ whole genome shotgun (WGS) entry which is preliminary data.</text>
</comment>
<dbReference type="PANTHER" id="PTHR30435:SF18">
    <property type="entry name" value="FLAGELLAR BASAL-BODY ROD PROTEIN FLGF"/>
    <property type="match status" value="1"/>
</dbReference>
<dbReference type="InterPro" id="IPR053967">
    <property type="entry name" value="LlgE_F_G-like_D1"/>
</dbReference>
<dbReference type="InterPro" id="IPR019776">
    <property type="entry name" value="Flagellar_basal_body_rod_CS"/>
</dbReference>
<dbReference type="RefSeq" id="WP_121171963.1">
    <property type="nucleotide sequence ID" value="NZ_RBIN01000003.1"/>
</dbReference>
<keyword evidence="10" id="KW-0966">Cell projection</keyword>
<proteinExistence type="inferred from homology"/>
<evidence type="ECO:0000259" key="7">
    <source>
        <dbReference type="Pfam" id="PF00460"/>
    </source>
</evidence>
<protein>
    <recommendedName>
        <fullName evidence="5 6">Flagellar basal-body rod protein FlgF</fullName>
    </recommendedName>
</protein>
<evidence type="ECO:0000259" key="9">
    <source>
        <dbReference type="Pfam" id="PF22692"/>
    </source>
</evidence>
<dbReference type="Pfam" id="PF22692">
    <property type="entry name" value="LlgE_F_G_D1"/>
    <property type="match status" value="1"/>
</dbReference>
<evidence type="ECO:0000259" key="8">
    <source>
        <dbReference type="Pfam" id="PF06429"/>
    </source>
</evidence>
<dbReference type="NCBIfam" id="TIGR02490">
    <property type="entry name" value="flgF"/>
    <property type="match status" value="1"/>
</dbReference>
<evidence type="ECO:0000256" key="6">
    <source>
        <dbReference type="RuleBase" id="RU362116"/>
    </source>
</evidence>
<comment type="subunit">
    <text evidence="4 6">The basal body constitutes a major portion of the flagellar organelle and consists of five rings (E,L,P,S, and M) mounted on a central rod. The rod consists of about 26 subunits of FlgG in the distal portion, and FlgB, FlgC and FlgF are thought to build up the proximal portion of the rod with about 6 subunits each.</text>
</comment>
<dbReference type="InterPro" id="IPR037925">
    <property type="entry name" value="FlgE/F/G-like"/>
</dbReference>
<comment type="similarity">
    <text evidence="2 6">Belongs to the flagella basal body rod proteins family.</text>
</comment>
<dbReference type="OrthoDB" id="9804559at2"/>
<reference evidence="10 11" key="1">
    <citation type="submission" date="2018-10" db="EMBL/GenBank/DDBJ databases">
        <title>Genomic Encyclopedia of Type Strains, Phase IV (KMG-IV): sequencing the most valuable type-strain genomes for metagenomic binning, comparative biology and taxonomic classification.</title>
        <authorList>
            <person name="Goeker M."/>
        </authorList>
    </citation>
    <scope>NUCLEOTIDE SEQUENCE [LARGE SCALE GENOMIC DNA]</scope>
    <source>
        <strain evidence="10 11">DSM 23229</strain>
    </source>
</reference>
<dbReference type="NCBIfam" id="TIGR03506">
    <property type="entry name" value="FlgEFG_subfam"/>
    <property type="match status" value="1"/>
</dbReference>
<dbReference type="InterPro" id="IPR012836">
    <property type="entry name" value="FlgF"/>
</dbReference>
<evidence type="ECO:0000256" key="2">
    <source>
        <dbReference type="ARBA" id="ARBA00009677"/>
    </source>
</evidence>
<evidence type="ECO:0000256" key="3">
    <source>
        <dbReference type="ARBA" id="ARBA00023143"/>
    </source>
</evidence>
<dbReference type="SUPFAM" id="SSF117143">
    <property type="entry name" value="Flagellar hook protein flgE"/>
    <property type="match status" value="1"/>
</dbReference>
<sequence length="251" mass="25932">MDHMIYTALSGAKQTLERQSVVANNMANASTPGFRAELSAYRAVPVNGVGLATRAIVADSTPGSDFQTGTIQATGRALDVAIDGQGWLAVQSPDGSEGYTRGGGLQVDSTGILRSNGHAVLGEDGPIVMPLGAEDVSVAGDGTISAVAAGGQPNTRAEIGRLKLVNPAEDGLMRGEDGLFHIRTGDGQPAAAQPLDEGVRLVSGAIESSNVNPTEAMVAMIDNARRFEMQMKMLQSADENAQRANSLLSLS</sequence>
<keyword evidence="3 6" id="KW-0975">Bacterial flagellum</keyword>
<keyword evidence="10" id="KW-0969">Cilium</keyword>
<dbReference type="AlphaFoldDB" id="A0A420WXY5"/>
<keyword evidence="11" id="KW-1185">Reference proteome</keyword>
<accession>A0A420WXY5</accession>
<dbReference type="GO" id="GO:0071978">
    <property type="term" value="P:bacterial-type flagellum-dependent swarming motility"/>
    <property type="evidence" value="ECO:0007669"/>
    <property type="project" value="TreeGrafter"/>
</dbReference>
<keyword evidence="10" id="KW-0282">Flagellum</keyword>
<dbReference type="Pfam" id="PF00460">
    <property type="entry name" value="Flg_bb_rod"/>
    <property type="match status" value="1"/>
</dbReference>
<dbReference type="InterPro" id="IPR001444">
    <property type="entry name" value="Flag_bb_rod_N"/>
</dbReference>
<dbReference type="Proteomes" id="UP000281975">
    <property type="component" value="Unassembled WGS sequence"/>
</dbReference>
<dbReference type="EMBL" id="RBIN01000003">
    <property type="protein sequence ID" value="RKR06084.1"/>
    <property type="molecule type" value="Genomic_DNA"/>
</dbReference>